<feature type="signal peptide" evidence="3">
    <location>
        <begin position="1"/>
        <end position="20"/>
    </location>
</feature>
<evidence type="ECO:0000256" key="3">
    <source>
        <dbReference type="SAM" id="SignalP"/>
    </source>
</evidence>
<feature type="region of interest" description="Disordered" evidence="1">
    <location>
        <begin position="105"/>
        <end position="127"/>
    </location>
</feature>
<dbReference type="EMBL" id="JBAMIC010004070">
    <property type="protein sequence ID" value="KAK7088773.1"/>
    <property type="molecule type" value="Genomic_DNA"/>
</dbReference>
<dbReference type="AlphaFoldDB" id="A0AAN9FXS3"/>
<evidence type="ECO:0000256" key="2">
    <source>
        <dbReference type="SAM" id="Phobius"/>
    </source>
</evidence>
<comment type="caution">
    <text evidence="4">The sequence shown here is derived from an EMBL/GenBank/DDBJ whole genome shotgun (WGS) entry which is preliminary data.</text>
</comment>
<dbReference type="PROSITE" id="PS51257">
    <property type="entry name" value="PROKAR_LIPOPROTEIN"/>
    <property type="match status" value="1"/>
</dbReference>
<keyword evidence="2" id="KW-0472">Membrane</keyword>
<keyword evidence="3" id="KW-0732">Signal</keyword>
<accession>A0AAN9FXS3</accession>
<feature type="transmembrane region" description="Helical" evidence="2">
    <location>
        <begin position="163"/>
        <end position="185"/>
    </location>
</feature>
<organism evidence="4 5">
    <name type="scientific">Littorina saxatilis</name>
    <dbReference type="NCBI Taxonomy" id="31220"/>
    <lineage>
        <taxon>Eukaryota</taxon>
        <taxon>Metazoa</taxon>
        <taxon>Spiralia</taxon>
        <taxon>Lophotrochozoa</taxon>
        <taxon>Mollusca</taxon>
        <taxon>Gastropoda</taxon>
        <taxon>Caenogastropoda</taxon>
        <taxon>Littorinimorpha</taxon>
        <taxon>Littorinoidea</taxon>
        <taxon>Littorinidae</taxon>
        <taxon>Littorina</taxon>
    </lineage>
</organism>
<evidence type="ECO:0000313" key="4">
    <source>
        <dbReference type="EMBL" id="KAK7088773.1"/>
    </source>
</evidence>
<keyword evidence="5" id="KW-1185">Reference proteome</keyword>
<reference evidence="4 5" key="1">
    <citation type="submission" date="2024-02" db="EMBL/GenBank/DDBJ databases">
        <title>Chromosome-scale genome assembly of the rough periwinkle Littorina saxatilis.</title>
        <authorList>
            <person name="De Jode A."/>
            <person name="Faria R."/>
            <person name="Formenti G."/>
            <person name="Sims Y."/>
            <person name="Smith T.P."/>
            <person name="Tracey A."/>
            <person name="Wood J.M.D."/>
            <person name="Zagrodzka Z.B."/>
            <person name="Johannesson K."/>
            <person name="Butlin R.K."/>
            <person name="Leder E.H."/>
        </authorList>
    </citation>
    <scope>NUCLEOTIDE SEQUENCE [LARGE SCALE GENOMIC DNA]</scope>
    <source>
        <strain evidence="4">Snail1</strain>
        <tissue evidence="4">Muscle</tissue>
    </source>
</reference>
<proteinExistence type="predicted"/>
<gene>
    <name evidence="4" type="ORF">V1264_022651</name>
</gene>
<protein>
    <submittedName>
        <fullName evidence="4">Uncharacterized protein</fullName>
    </submittedName>
</protein>
<dbReference type="Proteomes" id="UP001374579">
    <property type="component" value="Unassembled WGS sequence"/>
</dbReference>
<feature type="chain" id="PRO_5042929410" evidence="3">
    <location>
        <begin position="21"/>
        <end position="223"/>
    </location>
</feature>
<feature type="region of interest" description="Disordered" evidence="1">
    <location>
        <begin position="199"/>
        <end position="223"/>
    </location>
</feature>
<name>A0AAN9FXS3_9CAEN</name>
<evidence type="ECO:0000313" key="5">
    <source>
        <dbReference type="Proteomes" id="UP001374579"/>
    </source>
</evidence>
<keyword evidence="2" id="KW-1133">Transmembrane helix</keyword>
<evidence type="ECO:0000256" key="1">
    <source>
        <dbReference type="SAM" id="MobiDB-lite"/>
    </source>
</evidence>
<keyword evidence="2" id="KW-0812">Transmembrane</keyword>
<sequence length="223" mass="24644">MKCAWVVATLVLISACTVESRICTRMTLEQVVKSQPYMDQCIGTYEARCGWFSVKMCTFNESVPCVKEMNRTVTIYRVVEDCCPGYHRNNDGKCISDAETAKKSQAAEKTSQGGLDPSDTGKQDVATEAYDRVQVDEGFKPARSRSDDEDDDDGLFLGASPGVYAGIICGILFVACIALLVAVHYRKRRLRADKQKILSGEQDSAQKQQMIPMVKTDTQPVST</sequence>